<evidence type="ECO:0000313" key="1">
    <source>
        <dbReference type="EMBL" id="KAL3823534.1"/>
    </source>
</evidence>
<gene>
    <name evidence="1" type="ORF">ACHAXA_007212</name>
</gene>
<dbReference type="PANTHER" id="PTHR46438:SF2">
    <property type="entry name" value="ALPHA_BETA-HYDROLASES SUPERFAMILY PROTEIN"/>
    <property type="match status" value="1"/>
</dbReference>
<dbReference type="SUPFAM" id="SSF53474">
    <property type="entry name" value="alpha/beta-Hydrolases"/>
    <property type="match status" value="1"/>
</dbReference>
<evidence type="ECO:0000313" key="2">
    <source>
        <dbReference type="Proteomes" id="UP001530377"/>
    </source>
</evidence>
<evidence type="ECO:0008006" key="3">
    <source>
        <dbReference type="Google" id="ProtNLM"/>
    </source>
</evidence>
<dbReference type="PANTHER" id="PTHR46438">
    <property type="entry name" value="ALPHA/BETA-HYDROLASES SUPERFAMILY PROTEIN"/>
    <property type="match status" value="1"/>
</dbReference>
<accession>A0ABD3SG52</accession>
<sequence length="209" mass="23423">MLGWKSPPSSTPTTPPGGIVMGKSTNATIEYSINLWASMGRIQSIIRCDYVINFLIFDNRILLRYALDNVLTRELLGDALRSLYTCSPDRVNGELVDSFYYPAKLGGEGAVEAIRQIYTNDAGLTPMEYHRKYPDKLDSLPLHLIWGLEDSITPINGDVGLFYCDRVANNRGGNGRTTIDVVKSGHMPFNDNPIETHKAMLRWLEKKVL</sequence>
<dbReference type="Proteomes" id="UP001530377">
    <property type="component" value="Unassembled WGS sequence"/>
</dbReference>
<proteinExistence type="predicted"/>
<protein>
    <recommendedName>
        <fullName evidence="3">Alpha/beta hydrolase</fullName>
    </recommendedName>
</protein>
<dbReference type="Gene3D" id="3.40.50.1820">
    <property type="entry name" value="alpha/beta hydrolase"/>
    <property type="match status" value="1"/>
</dbReference>
<reference evidence="1 2" key="1">
    <citation type="submission" date="2024-10" db="EMBL/GenBank/DDBJ databases">
        <title>Updated reference genomes for cyclostephanoid diatoms.</title>
        <authorList>
            <person name="Roberts W.R."/>
            <person name="Alverson A.J."/>
        </authorList>
    </citation>
    <scope>NUCLEOTIDE SEQUENCE [LARGE SCALE GENOMIC DNA]</scope>
    <source>
        <strain evidence="1 2">AJA228-03</strain>
    </source>
</reference>
<dbReference type="AlphaFoldDB" id="A0ABD3SG52"/>
<organism evidence="1 2">
    <name type="scientific">Cyclostephanos tholiformis</name>
    <dbReference type="NCBI Taxonomy" id="382380"/>
    <lineage>
        <taxon>Eukaryota</taxon>
        <taxon>Sar</taxon>
        <taxon>Stramenopiles</taxon>
        <taxon>Ochrophyta</taxon>
        <taxon>Bacillariophyta</taxon>
        <taxon>Coscinodiscophyceae</taxon>
        <taxon>Thalassiosirophycidae</taxon>
        <taxon>Stephanodiscales</taxon>
        <taxon>Stephanodiscaceae</taxon>
        <taxon>Cyclostephanos</taxon>
    </lineage>
</organism>
<name>A0ABD3SG52_9STRA</name>
<dbReference type="InterPro" id="IPR029058">
    <property type="entry name" value="AB_hydrolase_fold"/>
</dbReference>
<dbReference type="EMBL" id="JALLPB020000035">
    <property type="protein sequence ID" value="KAL3823534.1"/>
    <property type="molecule type" value="Genomic_DNA"/>
</dbReference>
<comment type="caution">
    <text evidence="1">The sequence shown here is derived from an EMBL/GenBank/DDBJ whole genome shotgun (WGS) entry which is preliminary data.</text>
</comment>
<keyword evidence="2" id="KW-1185">Reference proteome</keyword>